<dbReference type="EMBL" id="MH588547">
    <property type="protein sequence ID" value="AXQ69992.1"/>
    <property type="molecule type" value="Genomic_DNA"/>
</dbReference>
<reference evidence="1" key="1">
    <citation type="submission" date="2018-07" db="EMBL/GenBank/DDBJ databases">
        <authorList>
            <person name="Wilson K.M."/>
            <person name="Ely B."/>
        </authorList>
    </citation>
    <scope>NUCLEOTIDE SEQUENCE</scope>
</reference>
<gene>
    <name evidence="1" type="ORF">CcrSC_gp410</name>
</gene>
<sequence>MIYLLIADDRWYSDGDRLPILASPDKPLLDAYAAHLNRFKVFPYPEPGVAGEYVRKPVYSHPDLAERKRLLLAEIARIAPDLPASAISDITSVSFEVEEVPLARPGLLDQ</sequence>
<name>A0A385EGB8_9CAUD</name>
<proteinExistence type="predicted"/>
<accession>A0A385EGB8</accession>
<evidence type="ECO:0000313" key="2">
    <source>
        <dbReference type="Proteomes" id="UP000259683"/>
    </source>
</evidence>
<dbReference type="Proteomes" id="UP000259683">
    <property type="component" value="Segment"/>
</dbReference>
<organism evidence="1 2">
    <name type="scientific">Caulobacter phage CcrSC</name>
    <dbReference type="NCBI Taxonomy" id="2283272"/>
    <lineage>
        <taxon>Viruses</taxon>
        <taxon>Duplodnaviria</taxon>
        <taxon>Heunggongvirae</taxon>
        <taxon>Uroviricota</taxon>
        <taxon>Caudoviricetes</taxon>
        <taxon>Jeanschmidtviridae</taxon>
        <taxon>Bertelyvirus</taxon>
        <taxon>Bertelyvirus SC</taxon>
    </lineage>
</organism>
<evidence type="ECO:0000313" key="1">
    <source>
        <dbReference type="EMBL" id="AXQ69992.1"/>
    </source>
</evidence>
<keyword evidence="2" id="KW-1185">Reference proteome</keyword>
<reference evidence="1" key="2">
    <citation type="submission" date="2021-07" db="EMBL/GenBank/DDBJ databases">
        <title>Giant CbK-like Caulobacter bacteriophages have genetically divergent genomes.</title>
        <authorList>
            <person name="Wilson K."/>
            <person name="Ely B."/>
        </authorList>
    </citation>
    <scope>NUCLEOTIDE SEQUENCE</scope>
</reference>
<protein>
    <submittedName>
        <fullName evidence="1">Uncharacterized protein</fullName>
    </submittedName>
</protein>